<dbReference type="Proteomes" id="UP000011115">
    <property type="component" value="Unassembled WGS sequence"/>
</dbReference>
<dbReference type="PaxDb" id="4113-PGSC0003DMT400092482"/>
<sequence length="155" mass="16702">MVIGSLWVQLERVNPRPSPTHTTRESEWAKAEAVLKCCNSVFERNRVDSGAMKRERQDTTYARRAFIVDEDLHQQRVREGDLGALSYVLATEAVATVKDDVSTTDGATMIDGSSSNGITHGVSTTDGATMIDRSATNGVPHVDQAGSGKPDPPAC</sequence>
<keyword evidence="3" id="KW-1185">Reference proteome</keyword>
<dbReference type="InParanoid" id="M1DPW3"/>
<organism evidence="2 3">
    <name type="scientific">Solanum tuberosum</name>
    <name type="common">Potato</name>
    <dbReference type="NCBI Taxonomy" id="4113"/>
    <lineage>
        <taxon>Eukaryota</taxon>
        <taxon>Viridiplantae</taxon>
        <taxon>Streptophyta</taxon>
        <taxon>Embryophyta</taxon>
        <taxon>Tracheophyta</taxon>
        <taxon>Spermatophyta</taxon>
        <taxon>Magnoliopsida</taxon>
        <taxon>eudicotyledons</taxon>
        <taxon>Gunneridae</taxon>
        <taxon>Pentapetalae</taxon>
        <taxon>asterids</taxon>
        <taxon>lamiids</taxon>
        <taxon>Solanales</taxon>
        <taxon>Solanaceae</taxon>
        <taxon>Solanoideae</taxon>
        <taxon>Solaneae</taxon>
        <taxon>Solanum</taxon>
    </lineage>
</organism>
<name>M1DPW3_SOLTU</name>
<reference evidence="3" key="1">
    <citation type="journal article" date="2011" name="Nature">
        <title>Genome sequence and analysis of the tuber crop potato.</title>
        <authorList>
            <consortium name="The Potato Genome Sequencing Consortium"/>
        </authorList>
    </citation>
    <scope>NUCLEOTIDE SEQUENCE [LARGE SCALE GENOMIC DNA]</scope>
    <source>
        <strain evidence="3">cv. DM1-3 516 R44</strain>
    </source>
</reference>
<reference evidence="2" key="2">
    <citation type="submission" date="2015-06" db="UniProtKB">
        <authorList>
            <consortium name="EnsemblPlants"/>
        </authorList>
    </citation>
    <scope>IDENTIFICATION</scope>
    <source>
        <strain evidence="2">DM1-3 516 R44</strain>
    </source>
</reference>
<feature type="compositionally biased region" description="Polar residues" evidence="1">
    <location>
        <begin position="117"/>
        <end position="127"/>
    </location>
</feature>
<evidence type="ECO:0008006" key="4">
    <source>
        <dbReference type="Google" id="ProtNLM"/>
    </source>
</evidence>
<accession>M1DPW3</accession>
<dbReference type="HOGENOM" id="CLU_1698591_0_0_1"/>
<evidence type="ECO:0000256" key="1">
    <source>
        <dbReference type="SAM" id="MobiDB-lite"/>
    </source>
</evidence>
<evidence type="ECO:0000313" key="3">
    <source>
        <dbReference type="Proteomes" id="UP000011115"/>
    </source>
</evidence>
<protein>
    <recommendedName>
        <fullName evidence="4">Integrase core domain containing protein</fullName>
    </recommendedName>
</protein>
<dbReference type="EnsemblPlants" id="PGSC0003DMT400092482">
    <property type="protein sequence ID" value="PGSC0003DMT400092482"/>
    <property type="gene ID" value="PGSC0003DMG400042053"/>
</dbReference>
<dbReference type="AlphaFoldDB" id="M1DPW3"/>
<feature type="region of interest" description="Disordered" evidence="1">
    <location>
        <begin position="117"/>
        <end position="155"/>
    </location>
</feature>
<dbReference type="Gramene" id="PGSC0003DMT400092482">
    <property type="protein sequence ID" value="PGSC0003DMT400092482"/>
    <property type="gene ID" value="PGSC0003DMG400042053"/>
</dbReference>
<evidence type="ECO:0000313" key="2">
    <source>
        <dbReference type="EnsemblPlants" id="PGSC0003DMT400092482"/>
    </source>
</evidence>
<proteinExistence type="predicted"/>